<dbReference type="PROSITE" id="PS50109">
    <property type="entry name" value="HIS_KIN"/>
    <property type="match status" value="1"/>
</dbReference>
<evidence type="ECO:0000256" key="4">
    <source>
        <dbReference type="ARBA" id="ARBA00022519"/>
    </source>
</evidence>
<dbReference type="InterPro" id="IPR036890">
    <property type="entry name" value="HATPase_C_sf"/>
</dbReference>
<dbReference type="GO" id="GO:0005524">
    <property type="term" value="F:ATP binding"/>
    <property type="evidence" value="ECO:0007669"/>
    <property type="project" value="UniProtKB-UniRule"/>
</dbReference>
<keyword evidence="8 14" id="KW-0547">Nucleotide-binding</keyword>
<dbReference type="Pfam" id="PF07730">
    <property type="entry name" value="HisKA_3"/>
    <property type="match status" value="1"/>
</dbReference>
<accession>A0A1F6T7T3</accession>
<dbReference type="CDD" id="cd06225">
    <property type="entry name" value="HAMP"/>
    <property type="match status" value="1"/>
</dbReference>
<dbReference type="Pfam" id="PF02518">
    <property type="entry name" value="HATPase_c"/>
    <property type="match status" value="1"/>
</dbReference>
<keyword evidence="11 15" id="KW-1133">Transmembrane helix</keyword>
<dbReference type="InterPro" id="IPR042295">
    <property type="entry name" value="NarX-like_N_sf"/>
</dbReference>
<keyword evidence="5" id="KW-0597">Phosphoprotein</keyword>
<comment type="caution">
    <text evidence="18">The sequence shown here is derived from an EMBL/GenBank/DDBJ whole genome shotgun (WGS) entry which is preliminary data.</text>
</comment>
<evidence type="ECO:0000313" key="18">
    <source>
        <dbReference type="EMBL" id="OGI41192.1"/>
    </source>
</evidence>
<evidence type="ECO:0000259" key="17">
    <source>
        <dbReference type="PROSITE" id="PS50885"/>
    </source>
</evidence>
<dbReference type="Pfam" id="PF13675">
    <property type="entry name" value="PilJ"/>
    <property type="match status" value="1"/>
</dbReference>
<dbReference type="AlphaFoldDB" id="A0A1F6T7T3"/>
<evidence type="ECO:0000313" key="19">
    <source>
        <dbReference type="Proteomes" id="UP000178379"/>
    </source>
</evidence>
<keyword evidence="13 14" id="KW-0472">Membrane</keyword>
<evidence type="ECO:0000256" key="1">
    <source>
        <dbReference type="ARBA" id="ARBA00000085"/>
    </source>
</evidence>
<dbReference type="SUPFAM" id="SSF158472">
    <property type="entry name" value="HAMP domain-like"/>
    <property type="match status" value="1"/>
</dbReference>
<keyword evidence="4 14" id="KW-0997">Cell inner membrane</keyword>
<sequence>MHIFRRHSLLLRAGLAMAGVTLLALLSMGASIIIAERLGGQAAAMNQAGALRMQSFVITTRLLSEEGYASLNYGQSVARAVEEFESRLLHPELSSVIPKDPRHAIYTAYVDITSEWRGEIRPLIAVYLYNVEPASNLAPSEKLRDLRRQLVTRIHAYVERVDRFVGQLEQAAKAEVMWLRLVLGIALLLTLGTVAFTMRLLRTGVARPLRDLLDSAERARRGDFSARVRHTGEDELGRLGRAFNVMAEDLSKMYAGLETRVRDKTAALERRNRSLELLYHTITRLTAGPVSDAAYTVLLRRIEHALGVGPSAICLTGDSADGRGRQLVTTAHDSNHEGFLCDQRCTACINHGEAQLRDVRAGARTHRLFSVPLRDQEGHYGVLQLEVPVDRELDLWQEQIVETIGWHIGIALGTRRRAAQGRRLALLEERTVIARELHDSLAQSLSYLRIQVSRLQALQALPARGGDAGESRAILDELREGINNAHRQLRELLTTFRLKMDGRGLAPALEATVGEFRQRAAGNGAAIAFTLDNRLAGCPLSVNEEIHVLQIVREALSNVLRHAHASQASVTLDYAPDTVSVTVDDDGIGCTPVEPGNPHHYGLAIMQERARGLGGDVRILRRDGGGTCVELRFTPAELRRGPAALIR</sequence>
<dbReference type="InterPro" id="IPR003594">
    <property type="entry name" value="HATPase_dom"/>
</dbReference>
<keyword evidence="3 14" id="KW-1003">Cell membrane</keyword>
<protein>
    <recommendedName>
        <fullName evidence="14">Sensor protein</fullName>
        <ecNumber evidence="14">2.7.13.3</ecNumber>
    </recommendedName>
</protein>
<keyword evidence="9 14" id="KW-0418">Kinase</keyword>
<keyword evidence="7 15" id="KW-0812">Transmembrane</keyword>
<feature type="domain" description="HAMP" evidence="17">
    <location>
        <begin position="203"/>
        <end position="255"/>
    </location>
</feature>
<feature type="domain" description="Histidine kinase" evidence="16">
    <location>
        <begin position="432"/>
        <end position="637"/>
    </location>
</feature>
<comment type="subcellular location">
    <subcellularLocation>
        <location evidence="2">Cell inner membrane</location>
        <topology evidence="2">Multi-pass membrane protein</topology>
    </subcellularLocation>
</comment>
<evidence type="ECO:0000259" key="16">
    <source>
        <dbReference type="PROSITE" id="PS50109"/>
    </source>
</evidence>
<evidence type="ECO:0000256" key="5">
    <source>
        <dbReference type="ARBA" id="ARBA00022553"/>
    </source>
</evidence>
<organism evidence="18 19">
    <name type="scientific">Candidatus Muproteobacteria bacterium RBG_16_62_13</name>
    <dbReference type="NCBI Taxonomy" id="1817756"/>
    <lineage>
        <taxon>Bacteria</taxon>
        <taxon>Pseudomonadati</taxon>
        <taxon>Pseudomonadota</taxon>
        <taxon>Candidatus Muproteobacteria</taxon>
    </lineage>
</organism>
<dbReference type="CDD" id="cd19408">
    <property type="entry name" value="NarX_NarQ_sensor"/>
    <property type="match status" value="1"/>
</dbReference>
<dbReference type="GO" id="GO:0046983">
    <property type="term" value="F:protein dimerization activity"/>
    <property type="evidence" value="ECO:0007669"/>
    <property type="project" value="UniProtKB-UniRule"/>
</dbReference>
<keyword evidence="10 14" id="KW-0067">ATP-binding</keyword>
<dbReference type="SMART" id="SM00387">
    <property type="entry name" value="HATPase_c"/>
    <property type="match status" value="1"/>
</dbReference>
<keyword evidence="12 14" id="KW-0902">Two-component regulatory system</keyword>
<keyword evidence="6 14" id="KW-0808">Transferase</keyword>
<dbReference type="InterPro" id="IPR029016">
    <property type="entry name" value="GAF-like_dom_sf"/>
</dbReference>
<evidence type="ECO:0000256" key="2">
    <source>
        <dbReference type="ARBA" id="ARBA00004429"/>
    </source>
</evidence>
<evidence type="ECO:0000256" key="13">
    <source>
        <dbReference type="ARBA" id="ARBA00023136"/>
    </source>
</evidence>
<dbReference type="InterPro" id="IPR050482">
    <property type="entry name" value="Sensor_HK_TwoCompSys"/>
</dbReference>
<comment type="catalytic activity">
    <reaction evidence="1 14">
        <text>ATP + protein L-histidine = ADP + protein N-phospho-L-histidine.</text>
        <dbReference type="EC" id="2.7.13.3"/>
    </reaction>
</comment>
<proteinExistence type="predicted"/>
<dbReference type="EMBL" id="MFSQ01000032">
    <property type="protein sequence ID" value="OGI41192.1"/>
    <property type="molecule type" value="Genomic_DNA"/>
</dbReference>
<evidence type="ECO:0000256" key="3">
    <source>
        <dbReference type="ARBA" id="ARBA00022475"/>
    </source>
</evidence>
<evidence type="ECO:0000256" key="14">
    <source>
        <dbReference type="PIRNR" id="PIRNR003167"/>
    </source>
</evidence>
<evidence type="ECO:0000256" key="10">
    <source>
        <dbReference type="ARBA" id="ARBA00022840"/>
    </source>
</evidence>
<dbReference type="Gene3D" id="3.30.565.10">
    <property type="entry name" value="Histidine kinase-like ATPase, C-terminal domain"/>
    <property type="match status" value="1"/>
</dbReference>
<dbReference type="CDD" id="cd16917">
    <property type="entry name" value="HATPase_UhpB-NarQ-NarX-like"/>
    <property type="match status" value="1"/>
</dbReference>
<evidence type="ECO:0000256" key="9">
    <source>
        <dbReference type="ARBA" id="ARBA00022777"/>
    </source>
</evidence>
<dbReference type="InterPro" id="IPR016380">
    <property type="entry name" value="Sig_transdc_His_kin_NarX/NarQ"/>
</dbReference>
<dbReference type="Gene3D" id="1.20.5.1930">
    <property type="match status" value="1"/>
</dbReference>
<evidence type="ECO:0000256" key="6">
    <source>
        <dbReference type="ARBA" id="ARBA00022679"/>
    </source>
</evidence>
<evidence type="ECO:0000256" key="7">
    <source>
        <dbReference type="ARBA" id="ARBA00022692"/>
    </source>
</evidence>
<evidence type="ECO:0000256" key="15">
    <source>
        <dbReference type="SAM" id="Phobius"/>
    </source>
</evidence>
<dbReference type="Gene3D" id="1.10.8.500">
    <property type="entry name" value="HAMP domain in histidine kinase"/>
    <property type="match status" value="1"/>
</dbReference>
<dbReference type="SUPFAM" id="SSF55874">
    <property type="entry name" value="ATPase domain of HSP90 chaperone/DNA topoisomerase II/histidine kinase"/>
    <property type="match status" value="1"/>
</dbReference>
<dbReference type="PANTHER" id="PTHR24421:SF10">
    <property type="entry name" value="NITRATE_NITRITE SENSOR PROTEIN NARQ"/>
    <property type="match status" value="1"/>
</dbReference>
<evidence type="ECO:0000256" key="12">
    <source>
        <dbReference type="ARBA" id="ARBA00023012"/>
    </source>
</evidence>
<evidence type="ECO:0000256" key="11">
    <source>
        <dbReference type="ARBA" id="ARBA00022989"/>
    </source>
</evidence>
<dbReference type="GO" id="GO:0005886">
    <property type="term" value="C:plasma membrane"/>
    <property type="evidence" value="ECO:0007669"/>
    <property type="project" value="UniProtKB-SubCell"/>
</dbReference>
<dbReference type="Proteomes" id="UP000178379">
    <property type="component" value="Unassembled WGS sequence"/>
</dbReference>
<evidence type="ECO:0000256" key="8">
    <source>
        <dbReference type="ARBA" id="ARBA00022741"/>
    </source>
</evidence>
<dbReference type="Pfam" id="PF00672">
    <property type="entry name" value="HAMP"/>
    <property type="match status" value="1"/>
</dbReference>
<gene>
    <name evidence="18" type="ORF">A2140_05355</name>
</gene>
<dbReference type="EC" id="2.7.13.3" evidence="14"/>
<dbReference type="Gene3D" id="1.20.120.960">
    <property type="entry name" value="Histidine kinase NarX, sensor domain"/>
    <property type="match status" value="1"/>
</dbReference>
<dbReference type="SUPFAM" id="SSF55781">
    <property type="entry name" value="GAF domain-like"/>
    <property type="match status" value="1"/>
</dbReference>
<dbReference type="PIRSF" id="PIRSF003167">
    <property type="entry name" value="STHK_NarX/NarQ"/>
    <property type="match status" value="1"/>
</dbReference>
<reference evidence="18 19" key="1">
    <citation type="journal article" date="2016" name="Nat. Commun.">
        <title>Thousands of microbial genomes shed light on interconnected biogeochemical processes in an aquifer system.</title>
        <authorList>
            <person name="Anantharaman K."/>
            <person name="Brown C.T."/>
            <person name="Hug L.A."/>
            <person name="Sharon I."/>
            <person name="Castelle C.J."/>
            <person name="Probst A.J."/>
            <person name="Thomas B.C."/>
            <person name="Singh A."/>
            <person name="Wilkins M.J."/>
            <person name="Karaoz U."/>
            <person name="Brodie E.L."/>
            <person name="Williams K.H."/>
            <person name="Hubbard S.S."/>
            <person name="Banfield J.F."/>
        </authorList>
    </citation>
    <scope>NUCLEOTIDE SEQUENCE [LARGE SCALE GENOMIC DNA]</scope>
</reference>
<dbReference type="InterPro" id="IPR011712">
    <property type="entry name" value="Sig_transdc_His_kin_sub3_dim/P"/>
</dbReference>
<dbReference type="InterPro" id="IPR005467">
    <property type="entry name" value="His_kinase_dom"/>
</dbReference>
<name>A0A1F6T7T3_9PROT</name>
<feature type="transmembrane region" description="Helical" evidence="15">
    <location>
        <begin position="177"/>
        <end position="201"/>
    </location>
</feature>
<dbReference type="PROSITE" id="PS50885">
    <property type="entry name" value="HAMP"/>
    <property type="match status" value="1"/>
</dbReference>
<dbReference type="STRING" id="1817756.A2140_05355"/>
<dbReference type="PANTHER" id="PTHR24421">
    <property type="entry name" value="NITRATE/NITRITE SENSOR PROTEIN NARX-RELATED"/>
    <property type="match status" value="1"/>
</dbReference>
<dbReference type="SMART" id="SM00304">
    <property type="entry name" value="HAMP"/>
    <property type="match status" value="1"/>
</dbReference>
<dbReference type="GO" id="GO:0000155">
    <property type="term" value="F:phosphorelay sensor kinase activity"/>
    <property type="evidence" value="ECO:0007669"/>
    <property type="project" value="UniProtKB-UniRule"/>
</dbReference>
<dbReference type="Gene3D" id="3.30.450.40">
    <property type="match status" value="1"/>
</dbReference>
<dbReference type="InterPro" id="IPR003660">
    <property type="entry name" value="HAMP_dom"/>
</dbReference>
<dbReference type="InterPro" id="IPR029095">
    <property type="entry name" value="NarX-like_N"/>
</dbReference>